<dbReference type="Pfam" id="PF03564">
    <property type="entry name" value="DUF1759"/>
    <property type="match status" value="1"/>
</dbReference>
<sequence>MEDEALYELEERLETLEVRFKVILEDLTSKREKTINDNSENECSKSVKIKLPKIPLPIFDGKYEEWSSFENQFRNLISINDDLSDSEKLYYLRSSLNGEAKQVETEDDTFDSLFKALKERFENKKLIINAHVNAVINFEKIQYASAKDLKSLLDNTRKI</sequence>
<organism evidence="1 2">
    <name type="scientific">Araneus ventricosus</name>
    <name type="common">Orbweaver spider</name>
    <name type="synonym">Epeira ventricosa</name>
    <dbReference type="NCBI Taxonomy" id="182803"/>
    <lineage>
        <taxon>Eukaryota</taxon>
        <taxon>Metazoa</taxon>
        <taxon>Ecdysozoa</taxon>
        <taxon>Arthropoda</taxon>
        <taxon>Chelicerata</taxon>
        <taxon>Arachnida</taxon>
        <taxon>Araneae</taxon>
        <taxon>Araneomorphae</taxon>
        <taxon>Entelegynae</taxon>
        <taxon>Araneoidea</taxon>
        <taxon>Araneidae</taxon>
        <taxon>Araneus</taxon>
    </lineage>
</organism>
<dbReference type="AlphaFoldDB" id="A0A4Y2WDY4"/>
<dbReference type="PANTHER" id="PTHR22954:SF3">
    <property type="entry name" value="PROTEIN CBG08539"/>
    <property type="match status" value="1"/>
</dbReference>
<dbReference type="PANTHER" id="PTHR22954">
    <property type="entry name" value="RETROVIRAL PROTEASE-RELATED"/>
    <property type="match status" value="1"/>
</dbReference>
<gene>
    <name evidence="1" type="ORF">AVEN_170973_1</name>
</gene>
<dbReference type="EMBL" id="BGPR01059134">
    <property type="protein sequence ID" value="GBO35181.1"/>
    <property type="molecule type" value="Genomic_DNA"/>
</dbReference>
<keyword evidence="2" id="KW-1185">Reference proteome</keyword>
<protein>
    <submittedName>
        <fullName evidence="1">Uncharacterized protein</fullName>
    </submittedName>
</protein>
<dbReference type="OrthoDB" id="7444419at2759"/>
<dbReference type="Proteomes" id="UP000499080">
    <property type="component" value="Unassembled WGS sequence"/>
</dbReference>
<reference evidence="1 2" key="1">
    <citation type="journal article" date="2019" name="Sci. Rep.">
        <title>Orb-weaving spider Araneus ventricosus genome elucidates the spidroin gene catalogue.</title>
        <authorList>
            <person name="Kono N."/>
            <person name="Nakamura H."/>
            <person name="Ohtoshi R."/>
            <person name="Moran D.A.P."/>
            <person name="Shinohara A."/>
            <person name="Yoshida Y."/>
            <person name="Fujiwara M."/>
            <person name="Mori M."/>
            <person name="Tomita M."/>
            <person name="Arakawa K."/>
        </authorList>
    </citation>
    <scope>NUCLEOTIDE SEQUENCE [LARGE SCALE GENOMIC DNA]</scope>
</reference>
<proteinExistence type="predicted"/>
<evidence type="ECO:0000313" key="2">
    <source>
        <dbReference type="Proteomes" id="UP000499080"/>
    </source>
</evidence>
<comment type="caution">
    <text evidence="1">The sequence shown here is derived from an EMBL/GenBank/DDBJ whole genome shotgun (WGS) entry which is preliminary data.</text>
</comment>
<evidence type="ECO:0000313" key="1">
    <source>
        <dbReference type="EMBL" id="GBO35181.1"/>
    </source>
</evidence>
<name>A0A4Y2WDY4_ARAVE</name>
<accession>A0A4Y2WDY4</accession>
<dbReference type="InterPro" id="IPR005312">
    <property type="entry name" value="DUF1759"/>
</dbReference>